<dbReference type="InterPro" id="IPR045281">
    <property type="entry name" value="CONSTANS-like"/>
</dbReference>
<sequence length="289" mass="33127">MASTSQPYSYQTIFPDDHEDEFCQLSAAHSNNVQVPHIHARGKFSTLGNAYPSPTMIYNTGAMWADDHQQTFPTHQLIDHHQISVPLKSESSIQFSTNPERLGISDMIVPDLYSSCSSFNSGNQLGPESCLYRNDLCTDFGMDCCDSDDRFKPLCHALQDIKWGIQAKQVPLIDDSSTKIGRYTAEERKDRILRYLKKRNQRNFNKTIKYACRKTLADRRVRVRGRFARNNDSCDEEIASMKKTENPQQQNDLFFGDDVQIKLQDNDDDQWLQEAMASLIYLPNYISGC</sequence>
<dbReference type="Proteomes" id="UP000233551">
    <property type="component" value="Unassembled WGS sequence"/>
</dbReference>
<evidence type="ECO:0000256" key="1">
    <source>
        <dbReference type="ARBA" id="ARBA00004123"/>
    </source>
</evidence>
<evidence type="ECO:0000259" key="4">
    <source>
        <dbReference type="PROSITE" id="PS51017"/>
    </source>
</evidence>
<accession>A0A218XTQ1</accession>
<dbReference type="PANTHER" id="PTHR31319:SF110">
    <property type="entry name" value="CCT MOTIF FAMILY PROTEIN"/>
    <property type="match status" value="1"/>
</dbReference>
<keyword evidence="8" id="KW-1185">Reference proteome</keyword>
<dbReference type="InterPro" id="IPR010402">
    <property type="entry name" value="CCT_domain"/>
</dbReference>
<dbReference type="Pfam" id="PF06203">
    <property type="entry name" value="CCT"/>
    <property type="match status" value="1"/>
</dbReference>
<dbReference type="PANTHER" id="PTHR31319">
    <property type="entry name" value="ZINC FINGER PROTEIN CONSTANS-LIKE 4"/>
    <property type="match status" value="1"/>
</dbReference>
<evidence type="ECO:0000313" key="7">
    <source>
        <dbReference type="Proteomes" id="UP000197138"/>
    </source>
</evidence>
<dbReference type="STRING" id="22663.A0A218XTQ1"/>
<keyword evidence="2 3" id="KW-0539">Nucleus</keyword>
<dbReference type="OrthoDB" id="153872at2759"/>
<evidence type="ECO:0000313" key="8">
    <source>
        <dbReference type="Proteomes" id="UP000233551"/>
    </source>
</evidence>
<proteinExistence type="predicted"/>
<dbReference type="EMBL" id="MTKT01000790">
    <property type="protein sequence ID" value="OWM88525.1"/>
    <property type="molecule type" value="Genomic_DNA"/>
</dbReference>
<dbReference type="Proteomes" id="UP000197138">
    <property type="component" value="Unassembled WGS sequence"/>
</dbReference>
<protein>
    <recommendedName>
        <fullName evidence="4">CCT domain-containing protein</fullName>
    </recommendedName>
</protein>
<organism evidence="5 7">
    <name type="scientific">Punica granatum</name>
    <name type="common">Pomegranate</name>
    <dbReference type="NCBI Taxonomy" id="22663"/>
    <lineage>
        <taxon>Eukaryota</taxon>
        <taxon>Viridiplantae</taxon>
        <taxon>Streptophyta</taxon>
        <taxon>Embryophyta</taxon>
        <taxon>Tracheophyta</taxon>
        <taxon>Spermatophyta</taxon>
        <taxon>Magnoliopsida</taxon>
        <taxon>eudicotyledons</taxon>
        <taxon>Gunneridae</taxon>
        <taxon>Pentapetalae</taxon>
        <taxon>rosids</taxon>
        <taxon>malvids</taxon>
        <taxon>Myrtales</taxon>
        <taxon>Lythraceae</taxon>
        <taxon>Punica</taxon>
    </lineage>
</organism>
<dbReference type="GO" id="GO:0009909">
    <property type="term" value="P:regulation of flower development"/>
    <property type="evidence" value="ECO:0007669"/>
    <property type="project" value="InterPro"/>
</dbReference>
<evidence type="ECO:0000313" key="6">
    <source>
        <dbReference type="EMBL" id="PKI49151.1"/>
    </source>
</evidence>
<reference evidence="5" key="2">
    <citation type="submission" date="2017-06" db="EMBL/GenBank/DDBJ databases">
        <title>The pomegranate genome and the genomics of punicalagin biosynthesis.</title>
        <authorList>
            <person name="Xu C."/>
        </authorList>
    </citation>
    <scope>NUCLEOTIDE SEQUENCE [LARGE SCALE GENOMIC DNA]</scope>
    <source>
        <tissue evidence="5">Fresh leaf</tissue>
    </source>
</reference>
<dbReference type="AlphaFoldDB" id="A0A218XTQ1"/>
<dbReference type="GO" id="GO:0005634">
    <property type="term" value="C:nucleus"/>
    <property type="evidence" value="ECO:0007669"/>
    <property type="project" value="UniProtKB-SubCell"/>
</dbReference>
<reference evidence="6 8" key="3">
    <citation type="submission" date="2017-11" db="EMBL/GenBank/DDBJ databases">
        <title>De-novo sequencing of pomegranate (Punica granatum L.) genome.</title>
        <authorList>
            <person name="Akparov Z."/>
            <person name="Amiraslanov A."/>
            <person name="Hajiyeva S."/>
            <person name="Abbasov M."/>
            <person name="Kaur K."/>
            <person name="Hamwieh A."/>
            <person name="Solovyev V."/>
            <person name="Salamov A."/>
            <person name="Braich B."/>
            <person name="Kosarev P."/>
            <person name="Mahmoud A."/>
            <person name="Hajiyev E."/>
            <person name="Babayeva S."/>
            <person name="Izzatullayeva V."/>
            <person name="Mammadov A."/>
            <person name="Mammadov A."/>
            <person name="Sharifova S."/>
            <person name="Ojaghi J."/>
            <person name="Eynullazada K."/>
            <person name="Bayramov B."/>
            <person name="Abdulazimova A."/>
            <person name="Shahmuradov I."/>
        </authorList>
    </citation>
    <scope>NUCLEOTIDE SEQUENCE [LARGE SCALE GENOMIC DNA]</scope>
    <source>
        <strain evidence="6">AG2017</strain>
        <strain evidence="8">cv. AG2017</strain>
        <tissue evidence="6">Leaf</tissue>
    </source>
</reference>
<comment type="caution">
    <text evidence="5">The sequence shown here is derived from an EMBL/GenBank/DDBJ whole genome shotgun (WGS) entry which is preliminary data.</text>
</comment>
<evidence type="ECO:0000313" key="5">
    <source>
        <dbReference type="EMBL" id="OWM88525.1"/>
    </source>
</evidence>
<dbReference type="PROSITE" id="PS51017">
    <property type="entry name" value="CCT"/>
    <property type="match status" value="1"/>
</dbReference>
<gene>
    <name evidence="5" type="ORF">CDL15_Pgr002292</name>
    <name evidence="6" type="ORF">CRG98_030497</name>
</gene>
<evidence type="ECO:0000256" key="2">
    <source>
        <dbReference type="ARBA" id="ARBA00023242"/>
    </source>
</evidence>
<dbReference type="GeneID" id="116215032"/>
<evidence type="ECO:0000256" key="3">
    <source>
        <dbReference type="PROSITE-ProRule" id="PRU00357"/>
    </source>
</evidence>
<comment type="subcellular location">
    <subcellularLocation>
        <location evidence="1 3">Nucleus</location>
    </subcellularLocation>
</comment>
<dbReference type="EMBL" id="PGOL01002275">
    <property type="protein sequence ID" value="PKI49151.1"/>
    <property type="molecule type" value="Genomic_DNA"/>
</dbReference>
<dbReference type="GO" id="GO:0003700">
    <property type="term" value="F:DNA-binding transcription factor activity"/>
    <property type="evidence" value="ECO:0007669"/>
    <property type="project" value="TreeGrafter"/>
</dbReference>
<reference evidence="7" key="1">
    <citation type="journal article" date="2017" name="Plant J.">
        <title>The pomegranate (Punica granatum L.) genome and the genomics of punicalagin biosynthesis.</title>
        <authorList>
            <person name="Qin G."/>
            <person name="Xu C."/>
            <person name="Ming R."/>
            <person name="Tang H."/>
            <person name="Guyot R."/>
            <person name="Kramer E.M."/>
            <person name="Hu Y."/>
            <person name="Yi X."/>
            <person name="Qi Y."/>
            <person name="Xu X."/>
            <person name="Gao Z."/>
            <person name="Pan H."/>
            <person name="Jian J."/>
            <person name="Tian Y."/>
            <person name="Yue Z."/>
            <person name="Xu Y."/>
        </authorList>
    </citation>
    <scope>NUCLEOTIDE SEQUENCE [LARGE SCALE GENOMIC DNA]</scope>
    <source>
        <strain evidence="7">cv. Dabenzi</strain>
    </source>
</reference>
<feature type="domain" description="CCT" evidence="4">
    <location>
        <begin position="188"/>
        <end position="230"/>
    </location>
</feature>
<name>A0A218XTQ1_PUNGR</name>